<name>A0A437S5I1_9FIRM</name>
<dbReference type="EMBL" id="RLIH01000012">
    <property type="protein sequence ID" value="RVU54271.1"/>
    <property type="molecule type" value="Genomic_DNA"/>
</dbReference>
<dbReference type="RefSeq" id="WP_127724949.1">
    <property type="nucleotide sequence ID" value="NZ_RLIH01000012.1"/>
</dbReference>
<keyword evidence="6 7" id="KW-0472">Membrane</keyword>
<reference evidence="9 10" key="1">
    <citation type="submission" date="2018-11" db="EMBL/GenBank/DDBJ databases">
        <title>Genome sequencing and assembly of Anaerosphaera sp. nov., GS7-6-2.</title>
        <authorList>
            <person name="Rettenmaier R."/>
            <person name="Liebl W."/>
            <person name="Zverlov V."/>
        </authorList>
    </citation>
    <scope>NUCLEOTIDE SEQUENCE [LARGE SCALE GENOMIC DNA]</scope>
    <source>
        <strain evidence="9 10">GS7-6-2</strain>
    </source>
</reference>
<evidence type="ECO:0000256" key="3">
    <source>
        <dbReference type="ARBA" id="ARBA00022475"/>
    </source>
</evidence>
<accession>A0A437S5I1</accession>
<evidence type="ECO:0000256" key="2">
    <source>
        <dbReference type="ARBA" id="ARBA00009298"/>
    </source>
</evidence>
<dbReference type="PRINTS" id="PR01837">
    <property type="entry name" value="MGTCSAPBPROT"/>
</dbReference>
<organism evidence="9 10">
    <name type="scientific">Anaerosphaera multitolerans</name>
    <dbReference type="NCBI Taxonomy" id="2487351"/>
    <lineage>
        <taxon>Bacteria</taxon>
        <taxon>Bacillati</taxon>
        <taxon>Bacillota</taxon>
        <taxon>Tissierellia</taxon>
        <taxon>Tissierellales</taxon>
        <taxon>Peptoniphilaceae</taxon>
        <taxon>Anaerosphaera</taxon>
    </lineage>
</organism>
<evidence type="ECO:0000256" key="5">
    <source>
        <dbReference type="ARBA" id="ARBA00022989"/>
    </source>
</evidence>
<evidence type="ECO:0000313" key="9">
    <source>
        <dbReference type="EMBL" id="RVU54271.1"/>
    </source>
</evidence>
<dbReference type="InterPro" id="IPR003416">
    <property type="entry name" value="MgtC/SapB/SrpB/YhiD_fam"/>
</dbReference>
<feature type="transmembrane region" description="Helical" evidence="7">
    <location>
        <begin position="102"/>
        <end position="133"/>
    </location>
</feature>
<dbReference type="GO" id="GO:0005886">
    <property type="term" value="C:plasma membrane"/>
    <property type="evidence" value="ECO:0007669"/>
    <property type="project" value="UniProtKB-SubCell"/>
</dbReference>
<comment type="similarity">
    <text evidence="2">Belongs to the MgtC/SapB family.</text>
</comment>
<evidence type="ECO:0000256" key="1">
    <source>
        <dbReference type="ARBA" id="ARBA00004651"/>
    </source>
</evidence>
<feature type="transmembrane region" description="Helical" evidence="7">
    <location>
        <begin position="73"/>
        <end position="90"/>
    </location>
</feature>
<proteinExistence type="inferred from homology"/>
<gene>
    <name evidence="9" type="ORF">EF514_08190</name>
</gene>
<dbReference type="OrthoDB" id="9811198at2"/>
<comment type="subcellular location">
    <subcellularLocation>
        <location evidence="1">Cell membrane</location>
        <topology evidence="1">Multi-pass membrane protein</topology>
    </subcellularLocation>
</comment>
<feature type="transmembrane region" description="Helical" evidence="7">
    <location>
        <begin position="42"/>
        <end position="61"/>
    </location>
</feature>
<evidence type="ECO:0000256" key="7">
    <source>
        <dbReference type="SAM" id="Phobius"/>
    </source>
</evidence>
<evidence type="ECO:0000256" key="4">
    <source>
        <dbReference type="ARBA" id="ARBA00022692"/>
    </source>
</evidence>
<protein>
    <submittedName>
        <fullName evidence="9">MgtC/SapB family protein</fullName>
    </submittedName>
</protein>
<keyword evidence="5 7" id="KW-1133">Transmembrane helix</keyword>
<dbReference type="PANTHER" id="PTHR33778:SF1">
    <property type="entry name" value="MAGNESIUM TRANSPORTER YHID-RELATED"/>
    <property type="match status" value="1"/>
</dbReference>
<dbReference type="PANTHER" id="PTHR33778">
    <property type="entry name" value="PROTEIN MGTC"/>
    <property type="match status" value="1"/>
</dbReference>
<feature type="transmembrane region" description="Helical" evidence="7">
    <location>
        <begin position="12"/>
        <end position="30"/>
    </location>
</feature>
<comment type="caution">
    <text evidence="9">The sequence shown here is derived from an EMBL/GenBank/DDBJ whole genome shotgun (WGS) entry which is preliminary data.</text>
</comment>
<keyword evidence="4 7" id="KW-0812">Transmembrane</keyword>
<keyword evidence="3" id="KW-1003">Cell membrane</keyword>
<evidence type="ECO:0000259" key="8">
    <source>
        <dbReference type="Pfam" id="PF02308"/>
    </source>
</evidence>
<dbReference type="InterPro" id="IPR049177">
    <property type="entry name" value="MgtC_SapB_SrpB_YhiD_N"/>
</dbReference>
<dbReference type="Pfam" id="PF02308">
    <property type="entry name" value="MgtC"/>
    <property type="match status" value="1"/>
</dbReference>
<keyword evidence="10" id="KW-1185">Reference proteome</keyword>
<evidence type="ECO:0000256" key="6">
    <source>
        <dbReference type="ARBA" id="ARBA00023136"/>
    </source>
</evidence>
<feature type="domain" description="MgtC/SapB/SrpB/YhiD N-terminal" evidence="8">
    <location>
        <begin position="17"/>
        <end position="136"/>
    </location>
</feature>
<dbReference type="Proteomes" id="UP000288812">
    <property type="component" value="Unassembled WGS sequence"/>
</dbReference>
<sequence>MNVLSSLNENSTYIVRILIATLCGFIIGFERANKNKDAGIRTHCIVALGSCLCMIVSAYAFPSVYKSDPARMAAQVVSGVGFLGAGLIFVRRDRIISGLTTAAGIWTTAIIGLAIGSGMIFIGFFSTLIMLLIQIPISKFIQFLPYFGEQNISIIADSKTFNFNDLLEYLDALEIEPLSIGSEKLDNYEYNFLLFVNIPKNVNLWTLSENILKLNGVKSVKV</sequence>
<evidence type="ECO:0000313" key="10">
    <source>
        <dbReference type="Proteomes" id="UP000288812"/>
    </source>
</evidence>
<dbReference type="AlphaFoldDB" id="A0A437S5I1"/>